<accession>A0A6A7RS48</accession>
<reference evidence="1 2" key="1">
    <citation type="submission" date="2017-09" db="EMBL/GenBank/DDBJ databases">
        <title>Metagenomic Analysis Reveals Denitrifying Candidatus Accumulibacter and Flanking Population as a Source of N2O.</title>
        <authorList>
            <person name="Gao H."/>
            <person name="Mao Y."/>
            <person name="Zhao X."/>
            <person name="Liu W.-T."/>
            <person name="Zhang T."/>
            <person name="Wells G."/>
        </authorList>
    </citation>
    <scope>NUCLEOTIDE SEQUENCE [LARGE SCALE GENOMIC DNA]</scope>
    <source>
        <strain evidence="1">CANDO_2_IC</strain>
    </source>
</reference>
<organism evidence="1 2">
    <name type="scientific">Candidatus Accumulibacter phosphatis</name>
    <dbReference type="NCBI Taxonomy" id="327160"/>
    <lineage>
        <taxon>Bacteria</taxon>
        <taxon>Pseudomonadati</taxon>
        <taxon>Pseudomonadota</taxon>
        <taxon>Betaproteobacteria</taxon>
        <taxon>Candidatus Accumulibacter</taxon>
    </lineage>
</organism>
<sequence length="100" mass="11309">MESLLRATIHQKIVDSQALPLPRLTRRDIWLPTVKGKATAIIGMRRAGKTSLLWQVLANRHAHGISREGLLDISFEDERLADLLVEIFYQLCRVGFASSQ</sequence>
<dbReference type="Proteomes" id="UP000342300">
    <property type="component" value="Unassembled WGS sequence"/>
</dbReference>
<gene>
    <name evidence="1" type="ORF">CRU78_06830</name>
</gene>
<protein>
    <submittedName>
        <fullName evidence="1">Uncharacterized protein</fullName>
    </submittedName>
</protein>
<proteinExistence type="predicted"/>
<evidence type="ECO:0000313" key="1">
    <source>
        <dbReference type="EMBL" id="MQM30258.1"/>
    </source>
</evidence>
<dbReference type="AlphaFoldDB" id="A0A6A7RS48"/>
<dbReference type="InterPro" id="IPR027417">
    <property type="entry name" value="P-loop_NTPase"/>
</dbReference>
<name>A0A6A7RS48_9PROT</name>
<dbReference type="SUPFAM" id="SSF52540">
    <property type="entry name" value="P-loop containing nucleoside triphosphate hydrolases"/>
    <property type="match status" value="1"/>
</dbReference>
<comment type="caution">
    <text evidence="1">The sequence shown here is derived from an EMBL/GenBank/DDBJ whole genome shotgun (WGS) entry which is preliminary data.</text>
</comment>
<evidence type="ECO:0000313" key="2">
    <source>
        <dbReference type="Proteomes" id="UP000342300"/>
    </source>
</evidence>
<dbReference type="EMBL" id="PDHS01000147">
    <property type="protein sequence ID" value="MQM30258.1"/>
    <property type="molecule type" value="Genomic_DNA"/>
</dbReference>